<dbReference type="InterPro" id="IPR021638">
    <property type="entry name" value="DUF3244"/>
</dbReference>
<comment type="caution">
    <text evidence="2">The sequence shown here is derived from an EMBL/GenBank/DDBJ whole genome shotgun (WGS) entry which is preliminary data.</text>
</comment>
<name>A0ABT8CFT5_9BACT</name>
<evidence type="ECO:0000313" key="2">
    <source>
        <dbReference type="EMBL" id="MDN3690633.1"/>
    </source>
</evidence>
<gene>
    <name evidence="2" type="ORF">QWZ15_22625</name>
</gene>
<accession>A0ABT8CFT5</accession>
<organism evidence="2 3">
    <name type="scientific">Cyclobacterium jeungdonense</name>
    <dbReference type="NCBI Taxonomy" id="708087"/>
    <lineage>
        <taxon>Bacteria</taxon>
        <taxon>Pseudomonadati</taxon>
        <taxon>Bacteroidota</taxon>
        <taxon>Cytophagia</taxon>
        <taxon>Cytophagales</taxon>
        <taxon>Cyclobacteriaceae</taxon>
        <taxon>Cyclobacterium</taxon>
    </lineage>
</organism>
<feature type="signal peptide" evidence="1">
    <location>
        <begin position="1"/>
        <end position="19"/>
    </location>
</feature>
<reference evidence="3" key="1">
    <citation type="journal article" date="2019" name="Int. J. Syst. Evol. Microbiol.">
        <title>The Global Catalogue of Microorganisms (GCM) 10K type strain sequencing project: providing services to taxonomists for standard genome sequencing and annotation.</title>
        <authorList>
            <consortium name="The Broad Institute Genomics Platform"/>
            <consortium name="The Broad Institute Genome Sequencing Center for Infectious Disease"/>
            <person name="Wu L."/>
            <person name="Ma J."/>
        </authorList>
    </citation>
    <scope>NUCLEOTIDE SEQUENCE [LARGE SCALE GENOMIC DNA]</scope>
    <source>
        <strain evidence="3">CECT 7706</strain>
    </source>
</reference>
<dbReference type="EMBL" id="JAUFQS010000047">
    <property type="protein sequence ID" value="MDN3690633.1"/>
    <property type="molecule type" value="Genomic_DNA"/>
</dbReference>
<keyword evidence="1" id="KW-0732">Signal</keyword>
<evidence type="ECO:0000256" key="1">
    <source>
        <dbReference type="SAM" id="SignalP"/>
    </source>
</evidence>
<dbReference type="Gene3D" id="2.60.40.3080">
    <property type="match status" value="1"/>
</dbReference>
<protein>
    <recommendedName>
        <fullName evidence="4">Por secretion system C-terminal sorting domain-containing protein</fullName>
    </recommendedName>
</protein>
<dbReference type="RefSeq" id="WP_163382894.1">
    <property type="nucleotide sequence ID" value="NZ_JAUFQS010000047.1"/>
</dbReference>
<feature type="chain" id="PRO_5046194307" description="Por secretion system C-terminal sorting domain-containing protein" evidence="1">
    <location>
        <begin position="20"/>
        <end position="191"/>
    </location>
</feature>
<sequence>MKTLFSLFFLLVFSIGSMANPGLKELKENTRIKAKNQLVRVHFKTAIDKVALRLTDKAGKTLFNGTYQTKEPVIIPINLSQLAEGIYVLHVIGEEGSNRYEIESRKKVVLPLMAYGKKVGPNKVSLLVVGLEKPGTLVKFFDQTNRVLLNETIDEPGGFRKDYVFDQIQVKDLTLKVTDASGREKYIRFDN</sequence>
<dbReference type="Pfam" id="PF11589">
    <property type="entry name" value="DUF3244"/>
    <property type="match status" value="1"/>
</dbReference>
<dbReference type="Proteomes" id="UP001236663">
    <property type="component" value="Unassembled WGS sequence"/>
</dbReference>
<evidence type="ECO:0000313" key="3">
    <source>
        <dbReference type="Proteomes" id="UP001236663"/>
    </source>
</evidence>
<keyword evidence="3" id="KW-1185">Reference proteome</keyword>
<proteinExistence type="predicted"/>
<evidence type="ECO:0008006" key="4">
    <source>
        <dbReference type="Google" id="ProtNLM"/>
    </source>
</evidence>